<protein>
    <submittedName>
        <fullName evidence="2">Uncharacterized protein</fullName>
    </submittedName>
</protein>
<proteinExistence type="predicted"/>
<reference evidence="2" key="2">
    <citation type="journal article" date="2015" name="Data Brief">
        <title>Shoot transcriptome of the giant reed, Arundo donax.</title>
        <authorList>
            <person name="Barrero R.A."/>
            <person name="Guerrero F.D."/>
            <person name="Moolhuijzen P."/>
            <person name="Goolsby J.A."/>
            <person name="Tidwell J."/>
            <person name="Bellgard S.E."/>
            <person name="Bellgard M.I."/>
        </authorList>
    </citation>
    <scope>NUCLEOTIDE SEQUENCE</scope>
    <source>
        <tissue evidence="2">Shoot tissue taken approximately 20 cm above the soil surface</tissue>
    </source>
</reference>
<accession>A0A0A9AA84</accession>
<evidence type="ECO:0000313" key="2">
    <source>
        <dbReference type="EMBL" id="JAD46853.1"/>
    </source>
</evidence>
<feature type="signal peptide" evidence="1">
    <location>
        <begin position="1"/>
        <end position="26"/>
    </location>
</feature>
<reference evidence="2" key="1">
    <citation type="submission" date="2014-09" db="EMBL/GenBank/DDBJ databases">
        <authorList>
            <person name="Magalhaes I.L.F."/>
            <person name="Oliveira U."/>
            <person name="Santos F.R."/>
            <person name="Vidigal T.H.D.A."/>
            <person name="Brescovit A.D."/>
            <person name="Santos A.J."/>
        </authorList>
    </citation>
    <scope>NUCLEOTIDE SEQUENCE</scope>
    <source>
        <tissue evidence="2">Shoot tissue taken approximately 20 cm above the soil surface</tissue>
    </source>
</reference>
<name>A0A0A9AA84_ARUDO</name>
<organism evidence="2">
    <name type="scientific">Arundo donax</name>
    <name type="common">Giant reed</name>
    <name type="synonym">Donax arundinaceus</name>
    <dbReference type="NCBI Taxonomy" id="35708"/>
    <lineage>
        <taxon>Eukaryota</taxon>
        <taxon>Viridiplantae</taxon>
        <taxon>Streptophyta</taxon>
        <taxon>Embryophyta</taxon>
        <taxon>Tracheophyta</taxon>
        <taxon>Spermatophyta</taxon>
        <taxon>Magnoliopsida</taxon>
        <taxon>Liliopsida</taxon>
        <taxon>Poales</taxon>
        <taxon>Poaceae</taxon>
        <taxon>PACMAD clade</taxon>
        <taxon>Arundinoideae</taxon>
        <taxon>Arundineae</taxon>
        <taxon>Arundo</taxon>
    </lineage>
</organism>
<evidence type="ECO:0000256" key="1">
    <source>
        <dbReference type="SAM" id="SignalP"/>
    </source>
</evidence>
<feature type="chain" id="PRO_5002043818" evidence="1">
    <location>
        <begin position="27"/>
        <end position="71"/>
    </location>
</feature>
<sequence length="71" mass="7648">MTLSSDTVGLLTLRLWHLLLLGRDQAVIPWTMAATTVKSAAVVAQTEVMELAQRALLWAAGCALLWAEAKA</sequence>
<keyword evidence="1" id="KW-0732">Signal</keyword>
<dbReference type="EMBL" id="GBRH01251042">
    <property type="protein sequence ID" value="JAD46853.1"/>
    <property type="molecule type" value="Transcribed_RNA"/>
</dbReference>
<dbReference type="AlphaFoldDB" id="A0A0A9AA84"/>